<dbReference type="Proteomes" id="UP000765509">
    <property type="component" value="Unassembled WGS sequence"/>
</dbReference>
<accession>A0A9Q3I491</accession>
<organism evidence="1 2">
    <name type="scientific">Austropuccinia psidii MF-1</name>
    <dbReference type="NCBI Taxonomy" id="1389203"/>
    <lineage>
        <taxon>Eukaryota</taxon>
        <taxon>Fungi</taxon>
        <taxon>Dikarya</taxon>
        <taxon>Basidiomycota</taxon>
        <taxon>Pucciniomycotina</taxon>
        <taxon>Pucciniomycetes</taxon>
        <taxon>Pucciniales</taxon>
        <taxon>Sphaerophragmiaceae</taxon>
        <taxon>Austropuccinia</taxon>
    </lineage>
</organism>
<proteinExistence type="predicted"/>
<evidence type="ECO:0000313" key="2">
    <source>
        <dbReference type="Proteomes" id="UP000765509"/>
    </source>
</evidence>
<protein>
    <submittedName>
        <fullName evidence="1">Uncharacterized protein</fullName>
    </submittedName>
</protein>
<name>A0A9Q3I491_9BASI</name>
<dbReference type="EMBL" id="AVOT02032163">
    <property type="protein sequence ID" value="MBW0525880.1"/>
    <property type="molecule type" value="Genomic_DNA"/>
</dbReference>
<dbReference type="AlphaFoldDB" id="A0A9Q3I491"/>
<evidence type="ECO:0000313" key="1">
    <source>
        <dbReference type="EMBL" id="MBW0525880.1"/>
    </source>
</evidence>
<sequence>MRVEAEASIEGASGEDIARQVTFISASEGVKKKIEYMQGYEEKNCTKIKEEITTEWERVEQDRRYRPESLEKLLNNTKIEGGIGQLAECKRFIGEYEKITNYL</sequence>
<reference evidence="1" key="1">
    <citation type="submission" date="2021-03" db="EMBL/GenBank/DDBJ databases">
        <title>Draft genome sequence of rust myrtle Austropuccinia psidii MF-1, a brazilian biotype.</title>
        <authorList>
            <person name="Quecine M.C."/>
            <person name="Pachon D.M.R."/>
            <person name="Bonatelli M.L."/>
            <person name="Correr F.H."/>
            <person name="Franceschini L.M."/>
            <person name="Leite T.F."/>
            <person name="Margarido G.R.A."/>
            <person name="Almeida C.A."/>
            <person name="Ferrarezi J.A."/>
            <person name="Labate C.A."/>
        </authorList>
    </citation>
    <scope>NUCLEOTIDE SEQUENCE</scope>
    <source>
        <strain evidence="1">MF-1</strain>
    </source>
</reference>
<keyword evidence="2" id="KW-1185">Reference proteome</keyword>
<comment type="caution">
    <text evidence="1">The sequence shown here is derived from an EMBL/GenBank/DDBJ whole genome shotgun (WGS) entry which is preliminary data.</text>
</comment>
<gene>
    <name evidence="1" type="ORF">O181_065595</name>
</gene>